<dbReference type="EMBL" id="BMAW01015920">
    <property type="protein sequence ID" value="GFT46159.1"/>
    <property type="molecule type" value="Genomic_DNA"/>
</dbReference>
<name>A0A8X6P3F2_NEPPI</name>
<sequence length="86" mass="9830">MVKDPSGRLAGLTLRLPEYGISIVYKRTMKHEDADSLSRYPLEYYIDSSEEVNVLNSFADFMVEQRKDSDLKKIISLTKIGTNNTL</sequence>
<keyword evidence="2" id="KW-1185">Reference proteome</keyword>
<protein>
    <submittedName>
        <fullName evidence="1">Uncharacterized protein</fullName>
    </submittedName>
</protein>
<reference evidence="1" key="1">
    <citation type="submission" date="2020-08" db="EMBL/GenBank/DDBJ databases">
        <title>Multicomponent nature underlies the extraordinary mechanical properties of spider dragline silk.</title>
        <authorList>
            <person name="Kono N."/>
            <person name="Nakamura H."/>
            <person name="Mori M."/>
            <person name="Yoshida Y."/>
            <person name="Ohtoshi R."/>
            <person name="Malay A.D."/>
            <person name="Moran D.A.P."/>
            <person name="Tomita M."/>
            <person name="Numata K."/>
            <person name="Arakawa K."/>
        </authorList>
    </citation>
    <scope>NUCLEOTIDE SEQUENCE</scope>
</reference>
<organism evidence="1 2">
    <name type="scientific">Nephila pilipes</name>
    <name type="common">Giant wood spider</name>
    <name type="synonym">Nephila maculata</name>
    <dbReference type="NCBI Taxonomy" id="299642"/>
    <lineage>
        <taxon>Eukaryota</taxon>
        <taxon>Metazoa</taxon>
        <taxon>Ecdysozoa</taxon>
        <taxon>Arthropoda</taxon>
        <taxon>Chelicerata</taxon>
        <taxon>Arachnida</taxon>
        <taxon>Araneae</taxon>
        <taxon>Araneomorphae</taxon>
        <taxon>Entelegynae</taxon>
        <taxon>Araneoidea</taxon>
        <taxon>Nephilidae</taxon>
        <taxon>Nephila</taxon>
    </lineage>
</organism>
<evidence type="ECO:0000313" key="2">
    <source>
        <dbReference type="Proteomes" id="UP000887013"/>
    </source>
</evidence>
<dbReference type="Proteomes" id="UP000887013">
    <property type="component" value="Unassembled WGS sequence"/>
</dbReference>
<comment type="caution">
    <text evidence="1">The sequence shown here is derived from an EMBL/GenBank/DDBJ whole genome shotgun (WGS) entry which is preliminary data.</text>
</comment>
<proteinExistence type="predicted"/>
<dbReference type="OrthoDB" id="4369127at2759"/>
<evidence type="ECO:0000313" key="1">
    <source>
        <dbReference type="EMBL" id="GFT46159.1"/>
    </source>
</evidence>
<accession>A0A8X6P3F2</accession>
<dbReference type="AlphaFoldDB" id="A0A8X6P3F2"/>
<gene>
    <name evidence="1" type="ORF">NPIL_645561</name>
</gene>